<keyword evidence="7" id="KW-0333">Golgi apparatus</keyword>
<comment type="subcellular location">
    <subcellularLocation>
        <location evidence="1">Golgi apparatus membrane</location>
        <topology evidence="1">Single-pass type II membrane protein</topology>
    </subcellularLocation>
</comment>
<evidence type="ECO:0000256" key="9">
    <source>
        <dbReference type="ARBA" id="ARBA00023180"/>
    </source>
</evidence>
<evidence type="ECO:0000256" key="5">
    <source>
        <dbReference type="ARBA" id="ARBA00022968"/>
    </source>
</evidence>
<evidence type="ECO:0000313" key="11">
    <source>
        <dbReference type="Proteomes" id="UP000085678"/>
    </source>
</evidence>
<dbReference type="PANTHER" id="PTHR14647:SF87">
    <property type="entry name" value="PUTATIVE-RELATED"/>
    <property type="match status" value="1"/>
</dbReference>
<evidence type="ECO:0000313" key="12">
    <source>
        <dbReference type="RefSeq" id="XP_013418177.1"/>
    </source>
</evidence>
<evidence type="ECO:0000256" key="2">
    <source>
        <dbReference type="ARBA" id="ARBA00008124"/>
    </source>
</evidence>
<keyword evidence="8 10" id="KW-0472">Membrane</keyword>
<dbReference type="GO" id="GO:0000139">
    <property type="term" value="C:Golgi membrane"/>
    <property type="evidence" value="ECO:0007669"/>
    <property type="project" value="UniProtKB-SubCell"/>
</dbReference>
<organism evidence="11 12">
    <name type="scientific">Lingula anatina</name>
    <name type="common">Brachiopod</name>
    <name type="synonym">Lingula unguis</name>
    <dbReference type="NCBI Taxonomy" id="7574"/>
    <lineage>
        <taxon>Eukaryota</taxon>
        <taxon>Metazoa</taxon>
        <taxon>Spiralia</taxon>
        <taxon>Lophotrochozoa</taxon>
        <taxon>Brachiopoda</taxon>
        <taxon>Linguliformea</taxon>
        <taxon>Lingulata</taxon>
        <taxon>Lingulida</taxon>
        <taxon>Linguloidea</taxon>
        <taxon>Lingulidae</taxon>
        <taxon>Lingula</taxon>
    </lineage>
</organism>
<keyword evidence="3" id="KW-0808">Transferase</keyword>
<evidence type="ECO:0000256" key="6">
    <source>
        <dbReference type="ARBA" id="ARBA00022989"/>
    </source>
</evidence>
<sequence length="381" mass="45566">MGSTPRRFFIYLALCITLAALLPVYIWLTGAGHGLFSKTTVYRGFPLLKKTGMGSNFVSLMQRLDSGQKAYRIPEMTSCVPRRHIVFFRVSKCSSTTLYMLLQRAVVKYRLRVLRPKTNKIHFYRVHPYRPTKITVHDAKYNPKLTYDVLMDHMIYDADVINKMMPSDSFHLAILREPFAQFISAYDYFRLWVKFRVHSAEFLNHPHFYWNRSVSSRDKATYARNSMISELGFPDEREDLRDNDTFIQSYINFLDSALDFVIIVELLDECLVYLRRLLCWTMEDMLYSNANVQKKYRRPWREQNNTLYKEKHKRWSKADHQLYQHFLNKFLATLRRQGHDFFEELSIFRKAKDALDRCGVYMMFYIMWFFLLRLGKPFCEG</sequence>
<evidence type="ECO:0000256" key="1">
    <source>
        <dbReference type="ARBA" id="ARBA00004323"/>
    </source>
</evidence>
<dbReference type="InterPro" id="IPR009729">
    <property type="entry name" value="Gal-3-0_sulfotransfrase"/>
</dbReference>
<evidence type="ECO:0000256" key="7">
    <source>
        <dbReference type="ARBA" id="ARBA00023034"/>
    </source>
</evidence>
<dbReference type="AlphaFoldDB" id="A0A1S3K6P8"/>
<proteinExistence type="inferred from homology"/>
<keyword evidence="6 10" id="KW-1133">Transmembrane helix</keyword>
<dbReference type="PANTHER" id="PTHR14647">
    <property type="entry name" value="GALACTOSE-3-O-SULFOTRANSFERASE"/>
    <property type="match status" value="1"/>
</dbReference>
<keyword evidence="5" id="KW-0735">Signal-anchor</keyword>
<dbReference type="Proteomes" id="UP000085678">
    <property type="component" value="Unplaced"/>
</dbReference>
<evidence type="ECO:0000256" key="10">
    <source>
        <dbReference type="SAM" id="Phobius"/>
    </source>
</evidence>
<dbReference type="KEGG" id="lak:106179185"/>
<dbReference type="Pfam" id="PF06990">
    <property type="entry name" value="Gal-3-0_sulfotr"/>
    <property type="match status" value="1"/>
</dbReference>
<dbReference type="RefSeq" id="XP_013418177.1">
    <property type="nucleotide sequence ID" value="XM_013562723.1"/>
</dbReference>
<evidence type="ECO:0000256" key="4">
    <source>
        <dbReference type="ARBA" id="ARBA00022692"/>
    </source>
</evidence>
<name>A0A1S3K6P8_LINAN</name>
<gene>
    <name evidence="12" type="primary">LOC106179185</name>
</gene>
<feature type="transmembrane region" description="Helical" evidence="10">
    <location>
        <begin position="9"/>
        <end position="28"/>
    </location>
</feature>
<dbReference type="GeneID" id="106179185"/>
<keyword evidence="11" id="KW-1185">Reference proteome</keyword>
<comment type="similarity">
    <text evidence="2">Belongs to the galactose-3-O-sulfotransferase family.</text>
</comment>
<dbReference type="OrthoDB" id="514299at2759"/>
<reference evidence="12" key="1">
    <citation type="submission" date="2025-08" db="UniProtKB">
        <authorList>
            <consortium name="RefSeq"/>
        </authorList>
    </citation>
    <scope>IDENTIFICATION</scope>
    <source>
        <tissue evidence="12">Gonads</tissue>
    </source>
</reference>
<dbReference type="InterPro" id="IPR027417">
    <property type="entry name" value="P-loop_NTPase"/>
</dbReference>
<dbReference type="GO" id="GO:0009247">
    <property type="term" value="P:glycolipid biosynthetic process"/>
    <property type="evidence" value="ECO:0007669"/>
    <property type="project" value="InterPro"/>
</dbReference>
<accession>A0A1S3K6P8</accession>
<protein>
    <submittedName>
        <fullName evidence="12">Galactose-3-O-sulfotransferase 2-like</fullName>
    </submittedName>
</protein>
<evidence type="ECO:0000256" key="3">
    <source>
        <dbReference type="ARBA" id="ARBA00022679"/>
    </source>
</evidence>
<dbReference type="InParanoid" id="A0A1S3K6P8"/>
<evidence type="ECO:0000256" key="8">
    <source>
        <dbReference type="ARBA" id="ARBA00023136"/>
    </source>
</evidence>
<dbReference type="GO" id="GO:0001733">
    <property type="term" value="F:galactosylceramide sulfotransferase activity"/>
    <property type="evidence" value="ECO:0007669"/>
    <property type="project" value="InterPro"/>
</dbReference>
<dbReference type="Gene3D" id="3.40.50.300">
    <property type="entry name" value="P-loop containing nucleotide triphosphate hydrolases"/>
    <property type="match status" value="1"/>
</dbReference>
<keyword evidence="9" id="KW-0325">Glycoprotein</keyword>
<keyword evidence="4 10" id="KW-0812">Transmembrane</keyword>